<name>A0A9E4K152_9GAMM</name>
<keyword evidence="2" id="KW-0812">Transmembrane</keyword>
<dbReference type="NCBIfam" id="TIGR03752">
    <property type="entry name" value="conj_TIGR03752"/>
    <property type="match status" value="1"/>
</dbReference>
<evidence type="ECO:0000256" key="2">
    <source>
        <dbReference type="SAM" id="Phobius"/>
    </source>
</evidence>
<accession>A0A9E4K152</accession>
<keyword evidence="2" id="KW-1133">Transmembrane helix</keyword>
<evidence type="ECO:0000256" key="1">
    <source>
        <dbReference type="SAM" id="MobiDB-lite"/>
    </source>
</evidence>
<proteinExistence type="predicted"/>
<evidence type="ECO:0000313" key="4">
    <source>
        <dbReference type="Proteomes" id="UP000886687"/>
    </source>
</evidence>
<comment type="caution">
    <text evidence="3">The sequence shown here is derived from an EMBL/GenBank/DDBJ whole genome shotgun (WGS) entry which is preliminary data.</text>
</comment>
<dbReference type="InterPro" id="IPR021207">
    <property type="entry name" value="Integr_conj_element_PFL4705"/>
</dbReference>
<sequence>MKLSGNKALPVLGAATVLMVVLFILYINSNKQTTNRAGGSNIDTEFGNAIAVSPDGDLPEHTLNKLSTDMSEFKDLLKGNNELVTESMDEFNLIKREINQLRASNTQLKKDLDKAKKRSRQNTGSDTDVDLDEITKKVMAKINRSESSTQGRQPKYPVAGASMDLTSTKRIHGLGVVVDKKGGVKSMLPEFMNKPDLNNVSLTNPRGHRNEDKGTPVYTLPDLSILNEATAVTHMIGRVPIKGDVTDPAPFKVVLGYDNLAANGHNIPGIEGMFMEGHVWGDATLSCVRAYVERASFVFKDGRIVNYPEKKSDKNKKGGSKESIGYLTDDYGSTCIPGKYITNAPRTLTARFLADLATGAADAYSNKEATSVVSSTGGITTAVTGNDGKYVMGQAIASGSHGVSDYIRNRNLDIWDSVLVRAGMKVAVHLQAEIPINYSKEARKISYLSTATGSMTD</sequence>
<gene>
    <name evidence="3" type="ORF">JAZ04_01615</name>
</gene>
<protein>
    <submittedName>
        <fullName evidence="3">TIGR03752 family integrating conjugative element protein</fullName>
    </submittedName>
</protein>
<keyword evidence="2" id="KW-0472">Membrane</keyword>
<dbReference type="Proteomes" id="UP000886687">
    <property type="component" value="Unassembled WGS sequence"/>
</dbReference>
<feature type="transmembrane region" description="Helical" evidence="2">
    <location>
        <begin position="9"/>
        <end position="27"/>
    </location>
</feature>
<organism evidence="3 4">
    <name type="scientific">Candidatus Thiodiazotropha lotti</name>
    <dbReference type="NCBI Taxonomy" id="2792787"/>
    <lineage>
        <taxon>Bacteria</taxon>
        <taxon>Pseudomonadati</taxon>
        <taxon>Pseudomonadota</taxon>
        <taxon>Gammaproteobacteria</taxon>
        <taxon>Chromatiales</taxon>
        <taxon>Sedimenticolaceae</taxon>
        <taxon>Candidatus Thiodiazotropha</taxon>
    </lineage>
</organism>
<reference evidence="3" key="1">
    <citation type="journal article" date="2021" name="Proc. Natl. Acad. Sci. U.S.A.">
        <title>Global biogeography of chemosynthetic symbionts reveals both localized and globally distributed symbiont groups. .</title>
        <authorList>
            <person name="Osvatic J.T."/>
            <person name="Wilkins L.G.E."/>
            <person name="Leibrecht L."/>
            <person name="Leray M."/>
            <person name="Zauner S."/>
            <person name="Polzin J."/>
            <person name="Camacho Y."/>
            <person name="Gros O."/>
            <person name="van Gils J.A."/>
            <person name="Eisen J.A."/>
            <person name="Petersen J.M."/>
            <person name="Yuen B."/>
        </authorList>
    </citation>
    <scope>NUCLEOTIDE SEQUENCE</scope>
    <source>
        <strain evidence="3">MAGL173</strain>
    </source>
</reference>
<feature type="region of interest" description="Disordered" evidence="1">
    <location>
        <begin position="109"/>
        <end position="130"/>
    </location>
</feature>
<dbReference type="EMBL" id="JAEPDI010000001">
    <property type="protein sequence ID" value="MCG7937540.1"/>
    <property type="molecule type" value="Genomic_DNA"/>
</dbReference>
<dbReference type="AlphaFoldDB" id="A0A9E4K152"/>
<evidence type="ECO:0000313" key="3">
    <source>
        <dbReference type="EMBL" id="MCG7937540.1"/>
    </source>
</evidence>